<dbReference type="EMBL" id="MLJW01000126">
    <property type="protein sequence ID" value="OIQ97886.1"/>
    <property type="molecule type" value="Genomic_DNA"/>
</dbReference>
<gene>
    <name evidence="2" type="ORF">GALL_200680</name>
</gene>
<feature type="transmembrane region" description="Helical" evidence="1">
    <location>
        <begin position="226"/>
        <end position="244"/>
    </location>
</feature>
<feature type="transmembrane region" description="Helical" evidence="1">
    <location>
        <begin position="118"/>
        <end position="140"/>
    </location>
</feature>
<reference evidence="2" key="1">
    <citation type="submission" date="2016-10" db="EMBL/GenBank/DDBJ databases">
        <title>Sequence of Gallionella enrichment culture.</title>
        <authorList>
            <person name="Poehlein A."/>
            <person name="Muehling M."/>
            <person name="Daniel R."/>
        </authorList>
    </citation>
    <scope>NUCLEOTIDE SEQUENCE</scope>
</reference>
<protein>
    <recommendedName>
        <fullName evidence="3">DUF2232 domain-containing protein</fullName>
    </recommendedName>
</protein>
<feature type="transmembrane region" description="Helical" evidence="1">
    <location>
        <begin position="12"/>
        <end position="36"/>
    </location>
</feature>
<feature type="transmembrane region" description="Helical" evidence="1">
    <location>
        <begin position="42"/>
        <end position="64"/>
    </location>
</feature>
<keyword evidence="1" id="KW-0812">Transmembrane</keyword>
<keyword evidence="1" id="KW-1133">Transmembrane helix</keyword>
<evidence type="ECO:0000313" key="2">
    <source>
        <dbReference type="EMBL" id="OIQ97886.1"/>
    </source>
</evidence>
<dbReference type="AlphaFoldDB" id="A0A1J5RPC9"/>
<evidence type="ECO:0000256" key="1">
    <source>
        <dbReference type="SAM" id="Phobius"/>
    </source>
</evidence>
<proteinExistence type="predicted"/>
<dbReference type="InterPro" id="IPR018710">
    <property type="entry name" value="DUF2232"/>
</dbReference>
<sequence>MFKGFGLTGAAGLASGVVFLSVISGGALGILLIYLVPLPLMLIGLSAGPLQAFLAAVLAAAVVAGTGMIHAVPSFAMVAAAPALILVAAALRRRQTTLEDGEGRAPAVVIDQWSSPGAVLATLTGAAVALMLAGAAIMAAQGIDIQGLMHKHVADFLDQVTKGPMAAEAPPGMRETLIGLWTALMPALACCAWLVIAVINGVAAQWIVVRAERARRPTPSYADMLLPWWVAAALAVAAGIGFLAPGNAGYVARNAAVVLVLPYTFCGLAVVHQMLRRYPAGRLWLGLFYVSFVVLFQWALFAVAGLGLVRHWTRPRRQDARGQEEK</sequence>
<feature type="transmembrane region" description="Helical" evidence="1">
    <location>
        <begin position="287"/>
        <end position="309"/>
    </location>
</feature>
<feature type="transmembrane region" description="Helical" evidence="1">
    <location>
        <begin position="183"/>
        <end position="206"/>
    </location>
</feature>
<organism evidence="2">
    <name type="scientific">mine drainage metagenome</name>
    <dbReference type="NCBI Taxonomy" id="410659"/>
    <lineage>
        <taxon>unclassified sequences</taxon>
        <taxon>metagenomes</taxon>
        <taxon>ecological metagenomes</taxon>
    </lineage>
</organism>
<keyword evidence="1" id="KW-0472">Membrane</keyword>
<feature type="transmembrane region" description="Helical" evidence="1">
    <location>
        <begin position="71"/>
        <end position="91"/>
    </location>
</feature>
<accession>A0A1J5RPC9</accession>
<comment type="caution">
    <text evidence="2">The sequence shown here is derived from an EMBL/GenBank/DDBJ whole genome shotgun (WGS) entry which is preliminary data.</text>
</comment>
<dbReference type="Pfam" id="PF09991">
    <property type="entry name" value="DUF2232"/>
    <property type="match status" value="1"/>
</dbReference>
<name>A0A1J5RPC9_9ZZZZ</name>
<evidence type="ECO:0008006" key="3">
    <source>
        <dbReference type="Google" id="ProtNLM"/>
    </source>
</evidence>
<feature type="transmembrane region" description="Helical" evidence="1">
    <location>
        <begin position="256"/>
        <end position="275"/>
    </location>
</feature>